<dbReference type="EMBL" id="JACGCI010000031">
    <property type="protein sequence ID" value="KAF6755214.1"/>
    <property type="molecule type" value="Genomic_DNA"/>
</dbReference>
<reference evidence="2 3" key="1">
    <citation type="submission" date="2020-07" db="EMBL/GenBank/DDBJ databases">
        <title>Comparative genomics of pyrophilous fungi reveals a link between fire events and developmental genes.</title>
        <authorList>
            <consortium name="DOE Joint Genome Institute"/>
            <person name="Steindorff A.S."/>
            <person name="Carver A."/>
            <person name="Calhoun S."/>
            <person name="Stillman K."/>
            <person name="Liu H."/>
            <person name="Lipzen A."/>
            <person name="Pangilinan J."/>
            <person name="Labutti K."/>
            <person name="Bruns T.D."/>
            <person name="Grigoriev I.V."/>
        </authorList>
    </citation>
    <scope>NUCLEOTIDE SEQUENCE [LARGE SCALE GENOMIC DNA]</scope>
    <source>
        <strain evidence="2 3">CBS 144469</strain>
    </source>
</reference>
<name>A0A8H6HY18_9AGAR</name>
<proteinExistence type="predicted"/>
<dbReference type="Proteomes" id="UP000521943">
    <property type="component" value="Unassembled WGS sequence"/>
</dbReference>
<comment type="caution">
    <text evidence="2">The sequence shown here is derived from an EMBL/GenBank/DDBJ whole genome shotgun (WGS) entry which is preliminary data.</text>
</comment>
<evidence type="ECO:0000313" key="2">
    <source>
        <dbReference type="EMBL" id="KAF6755214.1"/>
    </source>
</evidence>
<gene>
    <name evidence="2" type="ORF">DFP72DRAFT_1045679</name>
</gene>
<keyword evidence="3" id="KW-1185">Reference proteome</keyword>
<organism evidence="2 3">
    <name type="scientific">Ephemerocybe angulata</name>
    <dbReference type="NCBI Taxonomy" id="980116"/>
    <lineage>
        <taxon>Eukaryota</taxon>
        <taxon>Fungi</taxon>
        <taxon>Dikarya</taxon>
        <taxon>Basidiomycota</taxon>
        <taxon>Agaricomycotina</taxon>
        <taxon>Agaricomycetes</taxon>
        <taxon>Agaricomycetidae</taxon>
        <taxon>Agaricales</taxon>
        <taxon>Agaricineae</taxon>
        <taxon>Psathyrellaceae</taxon>
        <taxon>Ephemerocybe</taxon>
    </lineage>
</organism>
<evidence type="ECO:0000313" key="3">
    <source>
        <dbReference type="Proteomes" id="UP000521943"/>
    </source>
</evidence>
<sequence>MSQILVSLTSTFLTSLSSTNHSTGYVYMFSGCIVFETTWNGDARRGFGRKAAAGGILVWSEVSLVTPHSGNSFLPSSFREAVAFALARVQFVAFVFVCVGGWCSRLALGVWTLYVDVDAVVDVDVGRCTTGWRARSASQLSRFCCTIELELGMGALEQAVERASSGLRRASLIVSATMYAGNVIETSIVAEIPFGGVGDSGHGRHPLKWTFDEFVYLKGVVEVPFSTKSKSSGGDPELKNTVHRHSRPSTELHSASTITGGFDILGKEDERELPKALGVQPQTCCRSCREEAVVKT</sequence>
<protein>
    <submittedName>
        <fullName evidence="2">Uncharacterized protein</fullName>
    </submittedName>
</protein>
<feature type="region of interest" description="Disordered" evidence="1">
    <location>
        <begin position="227"/>
        <end position="254"/>
    </location>
</feature>
<evidence type="ECO:0000256" key="1">
    <source>
        <dbReference type="SAM" id="MobiDB-lite"/>
    </source>
</evidence>
<accession>A0A8H6HY18</accession>
<dbReference type="AlphaFoldDB" id="A0A8H6HY18"/>